<feature type="chain" id="PRO_5031206840" description="Secreted protein" evidence="1">
    <location>
        <begin position="31"/>
        <end position="106"/>
    </location>
</feature>
<keyword evidence="1" id="KW-0732">Signal</keyword>
<feature type="signal peptide" evidence="1">
    <location>
        <begin position="1"/>
        <end position="30"/>
    </location>
</feature>
<comment type="caution">
    <text evidence="2">The sequence shown here is derived from an EMBL/GenBank/DDBJ whole genome shotgun (WGS) entry which is preliminary data.</text>
</comment>
<dbReference type="Proteomes" id="UP000583800">
    <property type="component" value="Unassembled WGS sequence"/>
</dbReference>
<reference evidence="2 3" key="1">
    <citation type="submission" date="2020-08" db="EMBL/GenBank/DDBJ databases">
        <title>Sequencing the genomes of 1000 actinobacteria strains.</title>
        <authorList>
            <person name="Klenk H.-P."/>
        </authorList>
    </citation>
    <scope>NUCLEOTIDE SEQUENCE [LARGE SCALE GENOMIC DNA]</scope>
    <source>
        <strain evidence="2 3">DSM 45913</strain>
    </source>
</reference>
<dbReference type="AlphaFoldDB" id="A0A7X0CCR9"/>
<evidence type="ECO:0000313" key="2">
    <source>
        <dbReference type="EMBL" id="MBB6351751.1"/>
    </source>
</evidence>
<keyword evidence="3" id="KW-1185">Reference proteome</keyword>
<evidence type="ECO:0008006" key="4">
    <source>
        <dbReference type="Google" id="ProtNLM"/>
    </source>
</evidence>
<dbReference type="RefSeq" id="WP_185089453.1">
    <property type="nucleotide sequence ID" value="NZ_JACHJB010000004.1"/>
</dbReference>
<proteinExistence type="predicted"/>
<protein>
    <recommendedName>
        <fullName evidence="4">Secreted protein</fullName>
    </recommendedName>
</protein>
<dbReference type="EMBL" id="JACHJB010000004">
    <property type="protein sequence ID" value="MBB6351751.1"/>
    <property type="molecule type" value="Genomic_DNA"/>
</dbReference>
<organism evidence="2 3">
    <name type="scientific">Nonomuraea muscovyensis</name>
    <dbReference type="NCBI Taxonomy" id="1124761"/>
    <lineage>
        <taxon>Bacteria</taxon>
        <taxon>Bacillati</taxon>
        <taxon>Actinomycetota</taxon>
        <taxon>Actinomycetes</taxon>
        <taxon>Streptosporangiales</taxon>
        <taxon>Streptosporangiaceae</taxon>
        <taxon>Nonomuraea</taxon>
    </lineage>
</organism>
<gene>
    <name evidence="2" type="ORF">FHU36_008334</name>
</gene>
<evidence type="ECO:0000313" key="3">
    <source>
        <dbReference type="Proteomes" id="UP000583800"/>
    </source>
</evidence>
<name>A0A7X0CCR9_9ACTN</name>
<sequence>MSVKKRTASLFLVAALGTAGLGAASTAASAQTALAPCTGKSGLHIKDKGETGGKAWADVLNCGSTRLVTLDINNGPDPLCRTINKGNWARITAPTIFGSVRKAKYC</sequence>
<accession>A0A7X0CCR9</accession>
<evidence type="ECO:0000256" key="1">
    <source>
        <dbReference type="SAM" id="SignalP"/>
    </source>
</evidence>